<dbReference type="Pfam" id="PF12937">
    <property type="entry name" value="F-box-like"/>
    <property type="match status" value="1"/>
</dbReference>
<dbReference type="PANTHER" id="PTHR47602">
    <property type="entry name" value="F-BOX PROTEIN SKIP22"/>
    <property type="match status" value="1"/>
</dbReference>
<protein>
    <recommendedName>
        <fullName evidence="1">F-box domain-containing protein</fullName>
    </recommendedName>
</protein>
<evidence type="ECO:0000259" key="1">
    <source>
        <dbReference type="PROSITE" id="PS50181"/>
    </source>
</evidence>
<accession>A0AAW1X742</accession>
<dbReference type="PANTHER" id="PTHR47602:SF2">
    <property type="entry name" value="F-BOX PROTEIN SKIP22"/>
    <property type="match status" value="1"/>
</dbReference>
<name>A0AAW1X742_RUBAR</name>
<proteinExistence type="predicted"/>
<dbReference type="PROSITE" id="PS50181">
    <property type="entry name" value="FBOX"/>
    <property type="match status" value="1"/>
</dbReference>
<sequence>MAEDEDRLKGDKYKYSPCLLLRRVLREELAAQDLHRNHKNNKLLVTAVHAVLLDSGFIRFDSGMSVHATLLDLGFAEFASVSGMSNSYTLPGANRNGIVLKFKNEGNFLLDQKKTKDLTPRFVKVTGSLINSGSRDSIRHKYKAGLPAPPCLMSLPPELKIKILESMPGADLAKLGSLCKELRDLSNDNKLWKHKFDEEEFSGTREEEQDQEQLWKVILVDIGKLKRSKR</sequence>
<feature type="domain" description="F-box" evidence="1">
    <location>
        <begin position="149"/>
        <end position="195"/>
    </location>
</feature>
<dbReference type="CDD" id="cd22165">
    <property type="entry name" value="F-box_AtSKIP22-like"/>
    <property type="match status" value="1"/>
</dbReference>
<reference evidence="2 3" key="1">
    <citation type="journal article" date="2023" name="G3 (Bethesda)">
        <title>A chromosome-length genome assembly and annotation of blackberry (Rubus argutus, cv. 'Hillquist').</title>
        <authorList>
            <person name="Bruna T."/>
            <person name="Aryal R."/>
            <person name="Dudchenko O."/>
            <person name="Sargent D.J."/>
            <person name="Mead D."/>
            <person name="Buti M."/>
            <person name="Cavallini A."/>
            <person name="Hytonen T."/>
            <person name="Andres J."/>
            <person name="Pham M."/>
            <person name="Weisz D."/>
            <person name="Mascagni F."/>
            <person name="Usai G."/>
            <person name="Natali L."/>
            <person name="Bassil N."/>
            <person name="Fernandez G.E."/>
            <person name="Lomsadze A."/>
            <person name="Armour M."/>
            <person name="Olukolu B."/>
            <person name="Poorten T."/>
            <person name="Britton C."/>
            <person name="Davik J."/>
            <person name="Ashrafi H."/>
            <person name="Aiden E.L."/>
            <person name="Borodovsky M."/>
            <person name="Worthington M."/>
        </authorList>
    </citation>
    <scope>NUCLEOTIDE SEQUENCE [LARGE SCALE GENOMIC DNA]</scope>
    <source>
        <strain evidence="2">PI 553951</strain>
    </source>
</reference>
<evidence type="ECO:0000313" key="3">
    <source>
        <dbReference type="Proteomes" id="UP001457282"/>
    </source>
</evidence>
<evidence type="ECO:0000313" key="2">
    <source>
        <dbReference type="EMBL" id="KAK9932487.1"/>
    </source>
</evidence>
<dbReference type="InterPro" id="IPR001810">
    <property type="entry name" value="F-box_dom"/>
</dbReference>
<comment type="caution">
    <text evidence="2">The sequence shown here is derived from an EMBL/GenBank/DDBJ whole genome shotgun (WGS) entry which is preliminary data.</text>
</comment>
<dbReference type="SMART" id="SM00256">
    <property type="entry name" value="FBOX"/>
    <property type="match status" value="1"/>
</dbReference>
<organism evidence="2 3">
    <name type="scientific">Rubus argutus</name>
    <name type="common">Southern blackberry</name>
    <dbReference type="NCBI Taxonomy" id="59490"/>
    <lineage>
        <taxon>Eukaryota</taxon>
        <taxon>Viridiplantae</taxon>
        <taxon>Streptophyta</taxon>
        <taxon>Embryophyta</taxon>
        <taxon>Tracheophyta</taxon>
        <taxon>Spermatophyta</taxon>
        <taxon>Magnoliopsida</taxon>
        <taxon>eudicotyledons</taxon>
        <taxon>Gunneridae</taxon>
        <taxon>Pentapetalae</taxon>
        <taxon>rosids</taxon>
        <taxon>fabids</taxon>
        <taxon>Rosales</taxon>
        <taxon>Rosaceae</taxon>
        <taxon>Rosoideae</taxon>
        <taxon>Rosoideae incertae sedis</taxon>
        <taxon>Rubus</taxon>
    </lineage>
</organism>
<dbReference type="SUPFAM" id="SSF81383">
    <property type="entry name" value="F-box domain"/>
    <property type="match status" value="1"/>
</dbReference>
<dbReference type="AlphaFoldDB" id="A0AAW1X742"/>
<gene>
    <name evidence="2" type="ORF">M0R45_019724</name>
</gene>
<dbReference type="EMBL" id="JBEDUW010000004">
    <property type="protein sequence ID" value="KAK9932487.1"/>
    <property type="molecule type" value="Genomic_DNA"/>
</dbReference>
<keyword evidence="3" id="KW-1185">Reference proteome</keyword>
<dbReference type="Gene3D" id="1.20.1280.50">
    <property type="match status" value="1"/>
</dbReference>
<dbReference type="InterPro" id="IPR036047">
    <property type="entry name" value="F-box-like_dom_sf"/>
</dbReference>
<dbReference type="Proteomes" id="UP001457282">
    <property type="component" value="Unassembled WGS sequence"/>
</dbReference>